<keyword evidence="5" id="KW-1185">Reference proteome</keyword>
<dbReference type="AlphaFoldDB" id="A0A812JD04"/>
<evidence type="ECO:0000256" key="3">
    <source>
        <dbReference type="SAM" id="Phobius"/>
    </source>
</evidence>
<sequence length="458" mass="50762">MASAEPLLEAPDLETGLASQESEAEAVPEEQPQRPPVFRDICCFLPMGSIYHYVQRNMLPSTPGYAWSVLSRRWVRALTTLAVFIAALLAEGMESGFNYWLVLNNLIFGFLLLFAGFVPAFRDPAPSRPDIFLGLAAAVHTWRAAWHVVGTDDEGSPAWERRNGLCSEHLAMFWIIVLVTMCGTETLAVGTYGAALIVLQQTTGVPGVPCFLAAFCMLVPAYLAERIWCSACAELHRCRLAINKLLKRGGGAWLSISIESGHVVESSPGLEAYMGPMRENTHLTELVRLPKDRQILDQLITGCSLAAAGAAAATFNYRGLRCHEYATLVEETIETALAPRDVSSLRCLSCPKGVQAKIVPYKLSLDDKRLSIWVGVDTHAIQHTDPRLELATREKVVAVREHDSRLKQTSLEMRERGVEELEQALSEMHQRYLEALAEKQQVVQHGKHQEDSEDEKKA</sequence>
<evidence type="ECO:0000313" key="5">
    <source>
        <dbReference type="Proteomes" id="UP000604046"/>
    </source>
</evidence>
<feature type="transmembrane region" description="Helical" evidence="3">
    <location>
        <begin position="74"/>
        <end position="93"/>
    </location>
</feature>
<feature type="coiled-coil region" evidence="1">
    <location>
        <begin position="411"/>
        <end position="438"/>
    </location>
</feature>
<dbReference type="Proteomes" id="UP000604046">
    <property type="component" value="Unassembled WGS sequence"/>
</dbReference>
<evidence type="ECO:0000256" key="2">
    <source>
        <dbReference type="SAM" id="MobiDB-lite"/>
    </source>
</evidence>
<keyword evidence="3" id="KW-1133">Transmembrane helix</keyword>
<evidence type="ECO:0000256" key="1">
    <source>
        <dbReference type="SAM" id="Coils"/>
    </source>
</evidence>
<dbReference type="EMBL" id="CAJNDS010000435">
    <property type="protein sequence ID" value="CAE7205964.1"/>
    <property type="molecule type" value="Genomic_DNA"/>
</dbReference>
<accession>A0A812JD04</accession>
<gene>
    <name evidence="4" type="primary">ANK1</name>
    <name evidence="4" type="ORF">SNAT2548_LOCUS6544</name>
</gene>
<keyword evidence="3" id="KW-0472">Membrane</keyword>
<name>A0A812JD04_9DINO</name>
<reference evidence="4" key="1">
    <citation type="submission" date="2021-02" db="EMBL/GenBank/DDBJ databases">
        <authorList>
            <person name="Dougan E. K."/>
            <person name="Rhodes N."/>
            <person name="Thang M."/>
            <person name="Chan C."/>
        </authorList>
    </citation>
    <scope>NUCLEOTIDE SEQUENCE</scope>
</reference>
<evidence type="ECO:0000313" key="4">
    <source>
        <dbReference type="EMBL" id="CAE7205964.1"/>
    </source>
</evidence>
<keyword evidence="3" id="KW-0812">Transmembrane</keyword>
<feature type="transmembrane region" description="Helical" evidence="3">
    <location>
        <begin position="205"/>
        <end position="223"/>
    </location>
</feature>
<keyword evidence="1" id="KW-0175">Coiled coil</keyword>
<feature type="region of interest" description="Disordered" evidence="2">
    <location>
        <begin position="1"/>
        <end position="33"/>
    </location>
</feature>
<comment type="caution">
    <text evidence="4">The sequence shown here is derived from an EMBL/GenBank/DDBJ whole genome shotgun (WGS) entry which is preliminary data.</text>
</comment>
<protein>
    <submittedName>
        <fullName evidence="4">ANK1 protein</fullName>
    </submittedName>
</protein>
<proteinExistence type="predicted"/>
<feature type="transmembrane region" description="Helical" evidence="3">
    <location>
        <begin position="99"/>
        <end position="119"/>
    </location>
</feature>
<organism evidence="4 5">
    <name type="scientific">Symbiodinium natans</name>
    <dbReference type="NCBI Taxonomy" id="878477"/>
    <lineage>
        <taxon>Eukaryota</taxon>
        <taxon>Sar</taxon>
        <taxon>Alveolata</taxon>
        <taxon>Dinophyceae</taxon>
        <taxon>Suessiales</taxon>
        <taxon>Symbiodiniaceae</taxon>
        <taxon>Symbiodinium</taxon>
    </lineage>
</organism>
<feature type="transmembrane region" description="Helical" evidence="3">
    <location>
        <begin position="169"/>
        <end position="198"/>
    </location>
</feature>